<evidence type="ECO:0000313" key="2">
    <source>
        <dbReference type="EMBL" id="ADB42997.1"/>
    </source>
</evidence>
<sequence length="80" mass="8671">MGKEPTTQDEAKLENQPIIDLDAGTQALMAIEEAYQPSDDVPVLPESASTQQETGKKRTHDLTGTHRDKTGEGETMATES</sequence>
<dbReference type="EMBL" id="CP001776">
    <property type="protein sequence ID" value="ADB42997.1"/>
    <property type="molecule type" value="Genomic_DNA"/>
</dbReference>
<organism evidence="2 3">
    <name type="scientific">Spirosoma linguale (strain ATCC 33905 / DSM 74 / LMG 10896 / Claus 1)</name>
    <dbReference type="NCBI Taxonomy" id="504472"/>
    <lineage>
        <taxon>Bacteria</taxon>
        <taxon>Pseudomonadati</taxon>
        <taxon>Bacteroidota</taxon>
        <taxon>Cytophagia</taxon>
        <taxon>Cytophagales</taxon>
        <taxon>Cytophagaceae</taxon>
        <taxon>Spirosoma</taxon>
    </lineage>
</organism>
<name>D2QW15_SPILD</name>
<gene>
    <name evidence="2" type="ordered locus">Slin_7054</name>
</gene>
<evidence type="ECO:0000256" key="1">
    <source>
        <dbReference type="SAM" id="MobiDB-lite"/>
    </source>
</evidence>
<dbReference type="Proteomes" id="UP000002028">
    <property type="component" value="Plasmid pSLIN07"/>
</dbReference>
<dbReference type="HOGENOM" id="CLU_2587972_0_0_10"/>
<keyword evidence="3" id="KW-1185">Reference proteome</keyword>
<keyword evidence="2" id="KW-0614">Plasmid</keyword>
<accession>D2QW15</accession>
<protein>
    <submittedName>
        <fullName evidence="2">Uncharacterized protein</fullName>
    </submittedName>
</protein>
<dbReference type="KEGG" id="sli:Slin_7054"/>
<feature type="region of interest" description="Disordered" evidence="1">
    <location>
        <begin position="36"/>
        <end position="80"/>
    </location>
</feature>
<feature type="compositionally biased region" description="Basic and acidic residues" evidence="1">
    <location>
        <begin position="54"/>
        <end position="72"/>
    </location>
</feature>
<reference evidence="2 3" key="1">
    <citation type="journal article" date="2010" name="Stand. Genomic Sci.">
        <title>Complete genome sequence of Spirosoma linguale type strain (1).</title>
        <authorList>
            <person name="Lail K."/>
            <person name="Sikorski J."/>
            <person name="Saunders E."/>
            <person name="Lapidus A."/>
            <person name="Glavina Del Rio T."/>
            <person name="Copeland A."/>
            <person name="Tice H."/>
            <person name="Cheng J.-F."/>
            <person name="Lucas S."/>
            <person name="Nolan M."/>
            <person name="Bruce D."/>
            <person name="Goodwin L."/>
            <person name="Pitluck S."/>
            <person name="Ivanova N."/>
            <person name="Mavromatis K."/>
            <person name="Ovchinnikova G."/>
            <person name="Pati A."/>
            <person name="Chen A."/>
            <person name="Palaniappan K."/>
            <person name="Land M."/>
            <person name="Hauser L."/>
            <person name="Chang Y.-J."/>
            <person name="Jeffries C.D."/>
            <person name="Chain P."/>
            <person name="Brettin T."/>
            <person name="Detter J.C."/>
            <person name="Schuetze A."/>
            <person name="Rohde M."/>
            <person name="Tindall B.J."/>
            <person name="Goeker M."/>
            <person name="Bristow J."/>
            <person name="Eisen J.A."/>
            <person name="Markowitz V."/>
            <person name="Hugenholtz P."/>
            <person name="Kyrpides N.C."/>
            <person name="Klenk H.-P."/>
            <person name="Chen F."/>
        </authorList>
    </citation>
    <scope>NUCLEOTIDE SEQUENCE [LARGE SCALE GENOMIC DNA]</scope>
    <source>
        <strain evidence="3">ATCC 33905 / DSM 74 / LMG 10896 / Claus 1</strain>
    </source>
</reference>
<proteinExistence type="predicted"/>
<geneLocation type="plasmid" evidence="2 3">
    <name>pSLIN07</name>
</geneLocation>
<evidence type="ECO:0000313" key="3">
    <source>
        <dbReference type="Proteomes" id="UP000002028"/>
    </source>
</evidence>
<dbReference type="RefSeq" id="WP_012931474.1">
    <property type="nucleotide sequence ID" value="NC_013737.1"/>
</dbReference>
<dbReference type="AlphaFoldDB" id="D2QW15"/>